<dbReference type="InterPro" id="IPR001509">
    <property type="entry name" value="Epimerase_deHydtase"/>
</dbReference>
<feature type="domain" description="NAD-dependent epimerase/dehydratase" evidence="1">
    <location>
        <begin position="48"/>
        <end position="211"/>
    </location>
</feature>
<dbReference type="Proteomes" id="UP000533306">
    <property type="component" value="Unassembled WGS sequence"/>
</dbReference>
<accession>A0A7W9S5Q4</accession>
<name>A0A7W9S5Q4_9HYPH</name>
<dbReference type="SUPFAM" id="SSF51735">
    <property type="entry name" value="NAD(P)-binding Rossmann-fold domains"/>
    <property type="match status" value="1"/>
</dbReference>
<dbReference type="Gene3D" id="3.40.50.720">
    <property type="entry name" value="NAD(P)-binding Rossmann-like Domain"/>
    <property type="match status" value="1"/>
</dbReference>
<dbReference type="InterPro" id="IPR036291">
    <property type="entry name" value="NAD(P)-bd_dom_sf"/>
</dbReference>
<dbReference type="AlphaFoldDB" id="A0A7W9S5Q4"/>
<evidence type="ECO:0000259" key="1">
    <source>
        <dbReference type="Pfam" id="PF01370"/>
    </source>
</evidence>
<organism evidence="2 3">
    <name type="scientific">Aquamicrobium lusatiense</name>
    <dbReference type="NCBI Taxonomy" id="89772"/>
    <lineage>
        <taxon>Bacteria</taxon>
        <taxon>Pseudomonadati</taxon>
        <taxon>Pseudomonadota</taxon>
        <taxon>Alphaproteobacteria</taxon>
        <taxon>Hyphomicrobiales</taxon>
        <taxon>Phyllobacteriaceae</taxon>
        <taxon>Aquamicrobium</taxon>
    </lineage>
</organism>
<evidence type="ECO:0000313" key="3">
    <source>
        <dbReference type="Proteomes" id="UP000533306"/>
    </source>
</evidence>
<reference evidence="2 3" key="1">
    <citation type="submission" date="2020-08" db="EMBL/GenBank/DDBJ databases">
        <title>Genomic Encyclopedia of Type Strains, Phase IV (KMG-IV): sequencing the most valuable type-strain genomes for metagenomic binning, comparative biology and taxonomic classification.</title>
        <authorList>
            <person name="Goeker M."/>
        </authorList>
    </citation>
    <scope>NUCLEOTIDE SEQUENCE [LARGE SCALE GENOMIC DNA]</scope>
    <source>
        <strain evidence="2 3">DSM 11099</strain>
    </source>
</reference>
<sequence length="354" mass="38804">MHQTVANDSGLAATALPESFGSVEELEEYMTRPTPALVRDLASVDGDIIILGVAGKMGPTLARMAKRAAPEKRVIGVARFSEPELQAQLESWGVETIRADLLDEAQVNALPKARNVIFMAGMKFGASGNQALTWAMNTHSPALVANAYRDSRIVAFSTGNIYPLMDVLQQGALETTPPEPRGEYAMSCLGRERMFEHFSRVHGTPGRLFRLNYAIDLRYGVLYDLASRIKAGTQIDLSLMGHVNVIWQGDANAQALRCLAHSTEITSPINVSGPETLSVRWLVHELAKRLEVEPRLFGSEATTAWLTNTAQANRLFGYPSVPLTAMLDWTADWVARGEIAYNKPTKFEARSGAF</sequence>
<protein>
    <submittedName>
        <fullName evidence="2">Nucleoside-diphosphate-sugar epimerase</fullName>
    </submittedName>
</protein>
<gene>
    <name evidence="2" type="ORF">HNR59_003638</name>
</gene>
<dbReference type="RefSeq" id="WP_246374825.1">
    <property type="nucleotide sequence ID" value="NZ_JACHEU010000004.1"/>
</dbReference>
<comment type="caution">
    <text evidence="2">The sequence shown here is derived from an EMBL/GenBank/DDBJ whole genome shotgun (WGS) entry which is preliminary data.</text>
</comment>
<proteinExistence type="predicted"/>
<dbReference type="EMBL" id="JACHEU010000004">
    <property type="protein sequence ID" value="MBB6014244.1"/>
    <property type="molecule type" value="Genomic_DNA"/>
</dbReference>
<dbReference type="Pfam" id="PF01370">
    <property type="entry name" value="Epimerase"/>
    <property type="match status" value="1"/>
</dbReference>
<keyword evidence="3" id="KW-1185">Reference proteome</keyword>
<evidence type="ECO:0000313" key="2">
    <source>
        <dbReference type="EMBL" id="MBB6014244.1"/>
    </source>
</evidence>